<proteinExistence type="predicted"/>
<keyword evidence="1" id="KW-0812">Transmembrane</keyword>
<keyword evidence="1" id="KW-0472">Membrane</keyword>
<feature type="transmembrane region" description="Helical" evidence="1">
    <location>
        <begin position="195"/>
        <end position="211"/>
    </location>
</feature>
<evidence type="ECO:0000313" key="4">
    <source>
        <dbReference type="Proteomes" id="UP000584663"/>
    </source>
</evidence>
<dbReference type="EMBL" id="JACHNX010000028">
    <property type="protein sequence ID" value="MBB4611417.1"/>
    <property type="molecule type" value="Genomic_DNA"/>
</dbReference>
<keyword evidence="1" id="KW-1133">Transmembrane helix</keyword>
<dbReference type="AlphaFoldDB" id="A0AA40ZZ28"/>
<keyword evidence="4" id="KW-1185">Reference proteome</keyword>
<feature type="transmembrane region" description="Helical" evidence="1">
    <location>
        <begin position="12"/>
        <end position="30"/>
    </location>
</feature>
<reference evidence="2 4" key="1">
    <citation type="submission" date="2020-08" db="EMBL/GenBank/DDBJ databases">
        <title>Genomic Encyclopedia of Type Strains, Phase IV (KMG-IV): sequencing the most valuable type-strain genomes for metagenomic binning, comparative biology and taxonomic classification.</title>
        <authorList>
            <person name="Goeker M."/>
        </authorList>
    </citation>
    <scope>NUCLEOTIDE SEQUENCE [LARGE SCALE GENOMIC DNA]</scope>
    <source>
        <strain evidence="2 4">DSM 14562</strain>
    </source>
</reference>
<comment type="caution">
    <text evidence="3">The sequence shown here is derived from an EMBL/GenBank/DDBJ whole genome shotgun (WGS) entry which is preliminary data.</text>
</comment>
<reference evidence="3" key="2">
    <citation type="submission" date="2021-01" db="EMBL/GenBank/DDBJ databases">
        <title>Genome Sequencing of Type Strains.</title>
        <authorList>
            <person name="Lemaire J.F."/>
            <person name="Inderbitzin P."/>
            <person name="Collins S.B."/>
            <person name="Wespe N."/>
            <person name="Knight-Connoni V."/>
        </authorList>
    </citation>
    <scope>NUCLEOTIDE SEQUENCE</scope>
    <source>
        <strain evidence="3">DSM 14562</strain>
    </source>
</reference>
<feature type="transmembrane region" description="Helical" evidence="1">
    <location>
        <begin position="327"/>
        <end position="346"/>
    </location>
</feature>
<protein>
    <submittedName>
        <fullName evidence="3">Uncharacterized protein</fullName>
    </submittedName>
</protein>
<feature type="transmembrane region" description="Helical" evidence="1">
    <location>
        <begin position="372"/>
        <end position="392"/>
    </location>
</feature>
<feature type="transmembrane region" description="Helical" evidence="1">
    <location>
        <begin position="42"/>
        <end position="62"/>
    </location>
</feature>
<feature type="transmembrane region" description="Helical" evidence="1">
    <location>
        <begin position="93"/>
        <end position="111"/>
    </location>
</feature>
<feature type="transmembrane region" description="Helical" evidence="1">
    <location>
        <begin position="298"/>
        <end position="315"/>
    </location>
</feature>
<feature type="transmembrane region" description="Helical" evidence="1">
    <location>
        <begin position="118"/>
        <end position="137"/>
    </location>
</feature>
<evidence type="ECO:0000256" key="1">
    <source>
        <dbReference type="SAM" id="Phobius"/>
    </source>
</evidence>
<name>A0AA40ZZ28_9SPHN</name>
<dbReference type="RefSeq" id="WP_184106702.1">
    <property type="nucleotide sequence ID" value="NZ_JACHNX010000028.1"/>
</dbReference>
<evidence type="ECO:0000313" key="3">
    <source>
        <dbReference type="EMBL" id="MBN3557003.1"/>
    </source>
</evidence>
<dbReference type="Proteomes" id="UP000704529">
    <property type="component" value="Unassembled WGS sequence"/>
</dbReference>
<gene>
    <name evidence="2" type="ORF">GGQ89_003664</name>
    <name evidence="3" type="ORF">JYA60_01980</name>
</gene>
<evidence type="ECO:0000313" key="2">
    <source>
        <dbReference type="EMBL" id="MBB4611417.1"/>
    </source>
</evidence>
<sequence>MKISLFSRTMVIRAGIAILLILSAFNYNIVSPVTDGFHEGEYLGTLWTMRMYFAGSVPFPLLVHGPMDFIPALWAGTIAGDGSIIALTRTINTLFAGLTWVLFFDAILVSLRQNEHRYAAGAVCFLLFLGMTAIIPADVVERQQAFLAIRDIFLVASLWCLVRGFSAGSAIGRYGFVIASGAAAAASLFWAYDRFLAAIAFGGGVVLVLLVKRAWKPILALLSGGLATLLILPLIAPVGTLADNASNLLYWVRHSGEVWRMSYLARVPAIPTAAAMMVLLLVFAKAWYDEKRQERDDLTLAFAAGLLALQAFFLLKYLNLPRSPNNYYFVWPFILIVSTLTIRWRASRPIDNGLRSGCSALAEIGPLKQKGLILATSCLLVIVCSNMIWASISNLRALLRLPTDAELLPAAVVNASRDPALARNGCVLLWSNEGIFATALRRPFCTDYMYPVYASHADEDKLVRQIAARPPALVIMDSKFWSMHIYDRSMHERLPAAERVLTGRYVLLPRGGYKIGVADR</sequence>
<organism evidence="3 5">
    <name type="scientific">Sphingomonas yabuuchiae</name>
    <dbReference type="NCBI Taxonomy" id="172044"/>
    <lineage>
        <taxon>Bacteria</taxon>
        <taxon>Pseudomonadati</taxon>
        <taxon>Pseudomonadota</taxon>
        <taxon>Alphaproteobacteria</taxon>
        <taxon>Sphingomonadales</taxon>
        <taxon>Sphingomonadaceae</taxon>
        <taxon>Sphingomonas</taxon>
    </lineage>
</organism>
<accession>A0AA40ZZ28</accession>
<dbReference type="Proteomes" id="UP000584663">
    <property type="component" value="Unassembled WGS sequence"/>
</dbReference>
<feature type="transmembrane region" description="Helical" evidence="1">
    <location>
        <begin position="218"/>
        <end position="242"/>
    </location>
</feature>
<dbReference type="EMBL" id="JAFHKU010000096">
    <property type="protein sequence ID" value="MBN3557003.1"/>
    <property type="molecule type" value="Genomic_DNA"/>
</dbReference>
<evidence type="ECO:0000313" key="5">
    <source>
        <dbReference type="Proteomes" id="UP000704529"/>
    </source>
</evidence>
<feature type="transmembrane region" description="Helical" evidence="1">
    <location>
        <begin position="262"/>
        <end position="286"/>
    </location>
</feature>